<dbReference type="PANTHER" id="PTHR24305">
    <property type="entry name" value="CYTOCHROME P450"/>
    <property type="match status" value="1"/>
</dbReference>
<dbReference type="GO" id="GO:0004497">
    <property type="term" value="F:monooxygenase activity"/>
    <property type="evidence" value="ECO:0007669"/>
    <property type="project" value="UniProtKB-KW"/>
</dbReference>
<keyword evidence="4 5" id="KW-0408">Iron</keyword>
<dbReference type="InterPro" id="IPR002401">
    <property type="entry name" value="Cyt_P450_E_grp-I"/>
</dbReference>
<dbReference type="InterPro" id="IPR017972">
    <property type="entry name" value="Cyt_P450_CS"/>
</dbReference>
<evidence type="ECO:0000256" key="2">
    <source>
        <dbReference type="ARBA" id="ARBA00010617"/>
    </source>
</evidence>
<keyword evidence="5 6" id="KW-0349">Heme</keyword>
<dbReference type="GO" id="GO:0005506">
    <property type="term" value="F:iron ion binding"/>
    <property type="evidence" value="ECO:0007669"/>
    <property type="project" value="InterPro"/>
</dbReference>
<reference evidence="7 8" key="1">
    <citation type="submission" date="2014-09" db="EMBL/GenBank/DDBJ databases">
        <authorList>
            <person name="Ellenberger Sabrina"/>
        </authorList>
    </citation>
    <scope>NUCLEOTIDE SEQUENCE [LARGE SCALE GENOMIC DNA]</scope>
    <source>
        <strain evidence="7 8">CBS 412.66</strain>
    </source>
</reference>
<keyword evidence="8" id="KW-1185">Reference proteome</keyword>
<evidence type="ECO:0000256" key="4">
    <source>
        <dbReference type="ARBA" id="ARBA00023004"/>
    </source>
</evidence>
<proteinExistence type="inferred from homology"/>
<feature type="binding site" description="axial binding residue" evidence="5">
    <location>
        <position position="479"/>
    </location>
    <ligand>
        <name>heme</name>
        <dbReference type="ChEBI" id="CHEBI:30413"/>
    </ligand>
    <ligandPart>
        <name>Fe</name>
        <dbReference type="ChEBI" id="CHEBI:18248"/>
    </ligandPart>
</feature>
<sequence>MISSSFNFSSISDAVKLSNLVPAVDKKKLYWSIILSLLGTSYVVKSFWRVFVVPKHLAHIPKVNSLPWFWSIIKGESHDVRMKKLMLPTINQYGLCLKYILGRWTLTVGDPILLQMLLKDVYTYPKEKISMDPDLILTNQEPNMGNANGQDWKRQRSVANPVFHRAMPIEVFGQITKRMFASMDKQNSGDIIDMAEYMRRYALDCLGLGIFNFDMEAVTDPASPYATLYKEAFSIVRDPLVYLFPAYTRIPSKYIPYRDRARKANENLRKILSDIIIDRKRKIREINLVLSDDMSSSGADEPDLLTLMIMAAEDGHVPNSSYLTDGELVSNLAVFFVAGHETTASATASFLYYLAANPEIQERARQEVLHVLGDSPEDVIPTREELKQMEYLDNCIHETMRINPPTSGNLPRVVTKDTNLGGFFVPKETRISIELYSVHHITKYWDSPEVFNPDRFDKKSTNFRKDSIWMPFGYGPRTCIGQNFSLSEQRVVQAMMLKRYTWTLAPNSEHQHGLKNANGGGIGLLGPESLKIKLTRRY</sequence>
<accession>A0A0B7MVM6</accession>
<name>A0A0B7MVM6_9FUNG</name>
<dbReference type="InterPro" id="IPR050121">
    <property type="entry name" value="Cytochrome_P450_monoxygenase"/>
</dbReference>
<evidence type="ECO:0000256" key="1">
    <source>
        <dbReference type="ARBA" id="ARBA00001971"/>
    </source>
</evidence>
<dbReference type="Pfam" id="PF00067">
    <property type="entry name" value="p450"/>
    <property type="match status" value="1"/>
</dbReference>
<protein>
    <recommendedName>
        <fullName evidence="9">Cytochrome P450</fullName>
    </recommendedName>
</protein>
<keyword evidence="3 5" id="KW-0479">Metal-binding</keyword>
<dbReference type="Proteomes" id="UP000054107">
    <property type="component" value="Unassembled WGS sequence"/>
</dbReference>
<evidence type="ECO:0008006" key="9">
    <source>
        <dbReference type="Google" id="ProtNLM"/>
    </source>
</evidence>
<dbReference type="STRING" id="35722.A0A0B7MVM6"/>
<keyword evidence="6" id="KW-0503">Monooxygenase</keyword>
<dbReference type="AlphaFoldDB" id="A0A0B7MVM6"/>
<gene>
    <name evidence="7" type="primary">PARPA_00129.1 scaffold 368</name>
</gene>
<dbReference type="InterPro" id="IPR036396">
    <property type="entry name" value="Cyt_P450_sf"/>
</dbReference>
<dbReference type="GO" id="GO:0016705">
    <property type="term" value="F:oxidoreductase activity, acting on paired donors, with incorporation or reduction of molecular oxygen"/>
    <property type="evidence" value="ECO:0007669"/>
    <property type="project" value="InterPro"/>
</dbReference>
<dbReference type="OrthoDB" id="1470350at2759"/>
<evidence type="ECO:0000313" key="7">
    <source>
        <dbReference type="EMBL" id="CEP06874.1"/>
    </source>
</evidence>
<dbReference type="SUPFAM" id="SSF48264">
    <property type="entry name" value="Cytochrome P450"/>
    <property type="match status" value="1"/>
</dbReference>
<dbReference type="EMBL" id="LN718810">
    <property type="protein sequence ID" value="CEP06874.1"/>
    <property type="molecule type" value="Genomic_DNA"/>
</dbReference>
<dbReference type="PANTHER" id="PTHR24305:SF166">
    <property type="entry name" value="CYTOCHROME P450 12A4, MITOCHONDRIAL-RELATED"/>
    <property type="match status" value="1"/>
</dbReference>
<comment type="cofactor">
    <cofactor evidence="1 5">
        <name>heme</name>
        <dbReference type="ChEBI" id="CHEBI:30413"/>
    </cofactor>
</comment>
<evidence type="ECO:0000313" key="8">
    <source>
        <dbReference type="Proteomes" id="UP000054107"/>
    </source>
</evidence>
<dbReference type="InterPro" id="IPR001128">
    <property type="entry name" value="Cyt_P450"/>
</dbReference>
<keyword evidence="6" id="KW-0560">Oxidoreductase</keyword>
<comment type="similarity">
    <text evidence="2 6">Belongs to the cytochrome P450 family.</text>
</comment>
<dbReference type="PROSITE" id="PS00086">
    <property type="entry name" value="CYTOCHROME_P450"/>
    <property type="match status" value="1"/>
</dbReference>
<evidence type="ECO:0000256" key="6">
    <source>
        <dbReference type="RuleBase" id="RU000461"/>
    </source>
</evidence>
<dbReference type="PRINTS" id="PR00463">
    <property type="entry name" value="EP450I"/>
</dbReference>
<dbReference type="Gene3D" id="1.10.630.10">
    <property type="entry name" value="Cytochrome P450"/>
    <property type="match status" value="1"/>
</dbReference>
<dbReference type="PRINTS" id="PR00385">
    <property type="entry name" value="P450"/>
</dbReference>
<evidence type="ECO:0000256" key="3">
    <source>
        <dbReference type="ARBA" id="ARBA00022723"/>
    </source>
</evidence>
<evidence type="ECO:0000256" key="5">
    <source>
        <dbReference type="PIRSR" id="PIRSR602401-1"/>
    </source>
</evidence>
<dbReference type="GO" id="GO:0020037">
    <property type="term" value="F:heme binding"/>
    <property type="evidence" value="ECO:0007669"/>
    <property type="project" value="InterPro"/>
</dbReference>
<organism evidence="7 8">
    <name type="scientific">Parasitella parasitica</name>
    <dbReference type="NCBI Taxonomy" id="35722"/>
    <lineage>
        <taxon>Eukaryota</taxon>
        <taxon>Fungi</taxon>
        <taxon>Fungi incertae sedis</taxon>
        <taxon>Mucoromycota</taxon>
        <taxon>Mucoromycotina</taxon>
        <taxon>Mucoromycetes</taxon>
        <taxon>Mucorales</taxon>
        <taxon>Mucorineae</taxon>
        <taxon>Mucoraceae</taxon>
        <taxon>Parasitella</taxon>
    </lineage>
</organism>